<dbReference type="Gene3D" id="3.30.590.10">
    <property type="entry name" value="Glutamine synthetase/guanido kinase, catalytic domain"/>
    <property type="match status" value="1"/>
</dbReference>
<name>A0A644UDB5_9ZZZZ</name>
<reference evidence="3" key="1">
    <citation type="submission" date="2019-08" db="EMBL/GenBank/DDBJ databases">
        <authorList>
            <person name="Kucharzyk K."/>
            <person name="Murdoch R.W."/>
            <person name="Higgins S."/>
            <person name="Loffler F."/>
        </authorList>
    </citation>
    <scope>NUCLEOTIDE SEQUENCE</scope>
</reference>
<dbReference type="PANTHER" id="PTHR43407:SF1">
    <property type="entry name" value="LENGSIN"/>
    <property type="match status" value="1"/>
</dbReference>
<dbReference type="PANTHER" id="PTHR43407">
    <property type="entry name" value="GLUTAMINE SYNTHETASE"/>
    <property type="match status" value="1"/>
</dbReference>
<dbReference type="Pfam" id="PF00120">
    <property type="entry name" value="Gln-synt_C"/>
    <property type="match status" value="1"/>
</dbReference>
<dbReference type="AlphaFoldDB" id="A0A644UDB5"/>
<dbReference type="SUPFAM" id="SSF54368">
    <property type="entry name" value="Glutamine synthetase, N-terminal domain"/>
    <property type="match status" value="1"/>
</dbReference>
<dbReference type="Pfam" id="PF03951">
    <property type="entry name" value="Gln-synt_N"/>
    <property type="match status" value="1"/>
</dbReference>
<keyword evidence="3" id="KW-0436">Ligase</keyword>
<feature type="domain" description="GS catalytic" evidence="2">
    <location>
        <begin position="171"/>
        <end position="544"/>
    </location>
</feature>
<dbReference type="InterPro" id="IPR036651">
    <property type="entry name" value="Gln_synt_N_sf"/>
</dbReference>
<dbReference type="EC" id="6.3.1.2" evidence="3"/>
<gene>
    <name evidence="3" type="primary">glnA_11</name>
    <name evidence="3" type="ORF">SDC9_22778</name>
</gene>
<dbReference type="GO" id="GO:0004356">
    <property type="term" value="F:glutamine synthetase activity"/>
    <property type="evidence" value="ECO:0007669"/>
    <property type="project" value="UniProtKB-EC"/>
</dbReference>
<comment type="caution">
    <text evidence="3">The sequence shown here is derived from an EMBL/GenBank/DDBJ whole genome shotgun (WGS) entry which is preliminary data.</text>
</comment>
<evidence type="ECO:0000256" key="1">
    <source>
        <dbReference type="ARBA" id="ARBA00009897"/>
    </source>
</evidence>
<evidence type="ECO:0000313" key="3">
    <source>
        <dbReference type="EMBL" id="MPL76927.1"/>
    </source>
</evidence>
<dbReference type="InterPro" id="IPR014746">
    <property type="entry name" value="Gln_synth/guanido_kin_cat_dom"/>
</dbReference>
<dbReference type="Gene3D" id="3.10.20.70">
    <property type="entry name" value="Glutamine synthetase, N-terminal domain"/>
    <property type="match status" value="1"/>
</dbReference>
<sequence length="544" mass="61663">MHYVIIIIYNPQDKLSSTEINYIHNNHVKKEFVLLPDNKKRRTMSEHIELNPNPIVQFLQKMPAQFTKADIIRYIEENNIQMVNFRYAAGDGRLKTLNFVISNKAYLDQVLTSGERVDGSSLFSFMEAGSSDLYVMPRFSTAFIDPFATLPTICFLCSYFDKDGNFLETSPEHSLYKACKAFEEVTGGMEFWAMGELEYYVIGDEEPLFKATDQKGYHESTPFSKYEQFRQEAMYCIAQCGGQIKYGHSEVGNFTMDGKIYEQNEIEFLPVPVRDAADQLMIGKWVIRTLAIQYGLDVTFSPKITVGKAGSGMHVHTRVVKDGVNMYVGENGLSDVAKKVIAGMMKLAPSLSAVGNANPTSYLRLVPHQEAPTTVCWGDRNRSALVRVPLGWSAKTDMCSMANPLEEVSKKTFEEKQTVEFRCPDASANVYLLMAGLVVAARYGFEMENALEFAEQTYVSFNIHKDENADKTTTLDSLPTSCWESAQSIDSMRDIYQAHGVFSKELIDGLIKDLRRFDDKNLRNEMEKNPEIIHSLVKQFYYCG</sequence>
<dbReference type="GO" id="GO:0016020">
    <property type="term" value="C:membrane"/>
    <property type="evidence" value="ECO:0007669"/>
    <property type="project" value="TreeGrafter"/>
</dbReference>
<dbReference type="EMBL" id="VSSQ01000101">
    <property type="protein sequence ID" value="MPL76927.1"/>
    <property type="molecule type" value="Genomic_DNA"/>
</dbReference>
<evidence type="ECO:0000259" key="2">
    <source>
        <dbReference type="PROSITE" id="PS51987"/>
    </source>
</evidence>
<proteinExistence type="inferred from homology"/>
<comment type="similarity">
    <text evidence="1">Belongs to the glutamine synthetase family.</text>
</comment>
<dbReference type="SUPFAM" id="SSF55931">
    <property type="entry name" value="Glutamine synthetase/guanido kinase"/>
    <property type="match status" value="1"/>
</dbReference>
<dbReference type="GO" id="GO:0005737">
    <property type="term" value="C:cytoplasm"/>
    <property type="evidence" value="ECO:0007669"/>
    <property type="project" value="TreeGrafter"/>
</dbReference>
<dbReference type="InterPro" id="IPR008147">
    <property type="entry name" value="Gln_synt_N"/>
</dbReference>
<dbReference type="InterPro" id="IPR008146">
    <property type="entry name" value="Gln_synth_cat_dom"/>
</dbReference>
<organism evidence="3">
    <name type="scientific">bioreactor metagenome</name>
    <dbReference type="NCBI Taxonomy" id="1076179"/>
    <lineage>
        <taxon>unclassified sequences</taxon>
        <taxon>metagenomes</taxon>
        <taxon>ecological metagenomes</taxon>
    </lineage>
</organism>
<dbReference type="SMART" id="SM01230">
    <property type="entry name" value="Gln-synt_C"/>
    <property type="match status" value="1"/>
</dbReference>
<protein>
    <submittedName>
        <fullName evidence="3">Glutamine synthetase</fullName>
        <ecNumber evidence="3">6.3.1.2</ecNumber>
    </submittedName>
</protein>
<dbReference type="GO" id="GO:0019740">
    <property type="term" value="P:nitrogen utilization"/>
    <property type="evidence" value="ECO:0007669"/>
    <property type="project" value="TreeGrafter"/>
</dbReference>
<accession>A0A644UDB5</accession>
<dbReference type="GO" id="GO:0006542">
    <property type="term" value="P:glutamine biosynthetic process"/>
    <property type="evidence" value="ECO:0007669"/>
    <property type="project" value="InterPro"/>
</dbReference>
<dbReference type="PROSITE" id="PS51987">
    <property type="entry name" value="GS_CATALYTIC"/>
    <property type="match status" value="1"/>
</dbReference>